<comment type="caution">
    <text evidence="5">The sequence shown here is derived from an EMBL/GenBank/DDBJ whole genome shotgun (WGS) entry which is preliminary data.</text>
</comment>
<proteinExistence type="predicted"/>
<keyword evidence="1" id="KW-0227">DNA damage</keyword>
<dbReference type="Gene3D" id="3.40.470.10">
    <property type="entry name" value="Uracil-DNA glycosylase-like domain"/>
    <property type="match status" value="1"/>
</dbReference>
<organism evidence="5 6">
    <name type="scientific">Collybia nuda</name>
    <dbReference type="NCBI Taxonomy" id="64659"/>
    <lineage>
        <taxon>Eukaryota</taxon>
        <taxon>Fungi</taxon>
        <taxon>Dikarya</taxon>
        <taxon>Basidiomycota</taxon>
        <taxon>Agaricomycotina</taxon>
        <taxon>Agaricomycetes</taxon>
        <taxon>Agaricomycetidae</taxon>
        <taxon>Agaricales</taxon>
        <taxon>Tricholomatineae</taxon>
        <taxon>Clitocybaceae</taxon>
        <taxon>Collybia</taxon>
    </lineage>
</organism>
<keyword evidence="6" id="KW-1185">Reference proteome</keyword>
<protein>
    <submittedName>
        <fullName evidence="5">Uracil-DNA glycosylase-like protein</fullName>
    </submittedName>
</protein>
<name>A0A9P6CGV0_9AGAR</name>
<dbReference type="GO" id="GO:0004844">
    <property type="term" value="F:uracil DNA N-glycosylase activity"/>
    <property type="evidence" value="ECO:0007669"/>
    <property type="project" value="TreeGrafter"/>
</dbReference>
<dbReference type="Pfam" id="PF03167">
    <property type="entry name" value="UDG"/>
    <property type="match status" value="1"/>
</dbReference>
<dbReference type="OrthoDB" id="565731at2759"/>
<dbReference type="AlphaFoldDB" id="A0A9P6CGV0"/>
<dbReference type="CDD" id="cd10028">
    <property type="entry name" value="UDG-F2_TDG_MUG"/>
    <property type="match status" value="1"/>
</dbReference>
<dbReference type="PANTHER" id="PTHR12159:SF9">
    <property type="entry name" value="G_T MISMATCH-SPECIFIC THYMINE DNA GLYCOSYLASE"/>
    <property type="match status" value="1"/>
</dbReference>
<dbReference type="SUPFAM" id="SSF52141">
    <property type="entry name" value="Uracil-DNA glycosylase-like"/>
    <property type="match status" value="1"/>
</dbReference>
<evidence type="ECO:0000256" key="1">
    <source>
        <dbReference type="ARBA" id="ARBA00022763"/>
    </source>
</evidence>
<dbReference type="EMBL" id="MU150301">
    <property type="protein sequence ID" value="KAF9460283.1"/>
    <property type="molecule type" value="Genomic_DNA"/>
</dbReference>
<dbReference type="InterPro" id="IPR036895">
    <property type="entry name" value="Uracil-DNA_glycosylase-like_sf"/>
</dbReference>
<gene>
    <name evidence="5" type="ORF">BDZ94DRAFT_1198219</name>
</gene>
<evidence type="ECO:0000259" key="4">
    <source>
        <dbReference type="Pfam" id="PF03167"/>
    </source>
</evidence>
<feature type="domain" description="Uracil-DNA glycosylase-like" evidence="4">
    <location>
        <begin position="119"/>
        <end position="283"/>
    </location>
</feature>
<keyword evidence="3" id="KW-0234">DNA repair</keyword>
<dbReference type="InterPro" id="IPR005122">
    <property type="entry name" value="Uracil-DNA_glycosylase-like"/>
</dbReference>
<evidence type="ECO:0000256" key="3">
    <source>
        <dbReference type="ARBA" id="ARBA00023204"/>
    </source>
</evidence>
<keyword evidence="2" id="KW-0378">Hydrolase</keyword>
<dbReference type="GO" id="GO:0008263">
    <property type="term" value="F:pyrimidine-specific mismatch base pair DNA N-glycosylase activity"/>
    <property type="evidence" value="ECO:0007669"/>
    <property type="project" value="TreeGrafter"/>
</dbReference>
<evidence type="ECO:0000256" key="2">
    <source>
        <dbReference type="ARBA" id="ARBA00022801"/>
    </source>
</evidence>
<dbReference type="PANTHER" id="PTHR12159">
    <property type="entry name" value="G/T AND G/U MISMATCH-SPECIFIC DNA GLYCOSYLASE"/>
    <property type="match status" value="1"/>
</dbReference>
<evidence type="ECO:0000313" key="6">
    <source>
        <dbReference type="Proteomes" id="UP000807353"/>
    </source>
</evidence>
<dbReference type="GO" id="GO:0006285">
    <property type="term" value="P:base-excision repair, AP site formation"/>
    <property type="evidence" value="ECO:0007669"/>
    <property type="project" value="InterPro"/>
</dbReference>
<reference evidence="5" key="1">
    <citation type="submission" date="2020-11" db="EMBL/GenBank/DDBJ databases">
        <authorList>
            <consortium name="DOE Joint Genome Institute"/>
            <person name="Ahrendt S."/>
            <person name="Riley R."/>
            <person name="Andreopoulos W."/>
            <person name="Labutti K."/>
            <person name="Pangilinan J."/>
            <person name="Ruiz-Duenas F.J."/>
            <person name="Barrasa J.M."/>
            <person name="Sanchez-Garcia M."/>
            <person name="Camarero S."/>
            <person name="Miyauchi S."/>
            <person name="Serrano A."/>
            <person name="Linde D."/>
            <person name="Babiker R."/>
            <person name="Drula E."/>
            <person name="Ayuso-Fernandez I."/>
            <person name="Pacheco R."/>
            <person name="Padilla G."/>
            <person name="Ferreira P."/>
            <person name="Barriuso J."/>
            <person name="Kellner H."/>
            <person name="Castanera R."/>
            <person name="Alfaro M."/>
            <person name="Ramirez L."/>
            <person name="Pisabarro A.G."/>
            <person name="Kuo A."/>
            <person name="Tritt A."/>
            <person name="Lipzen A."/>
            <person name="He G."/>
            <person name="Yan M."/>
            <person name="Ng V."/>
            <person name="Cullen D."/>
            <person name="Martin F."/>
            <person name="Rosso M.-N."/>
            <person name="Henrissat B."/>
            <person name="Hibbett D."/>
            <person name="Martinez A.T."/>
            <person name="Grigoriev I.V."/>
        </authorList>
    </citation>
    <scope>NUCLEOTIDE SEQUENCE</scope>
    <source>
        <strain evidence="5">CBS 247.69</strain>
    </source>
</reference>
<evidence type="ECO:0000313" key="5">
    <source>
        <dbReference type="EMBL" id="KAF9460283.1"/>
    </source>
</evidence>
<dbReference type="Proteomes" id="UP000807353">
    <property type="component" value="Unassembled WGS sequence"/>
</dbReference>
<dbReference type="InterPro" id="IPR015637">
    <property type="entry name" value="MUG/TDG"/>
</dbReference>
<sequence>MSMSRQKSIKFESDDEDYTMASTAITSFQSSIASFAFTQAQQPRGSQSGRRLYTSILNIPETPKKHRLEVSNSPGFSTPGIPTTTCADVTPRKKRKKVRGYAAPEVYAHLRDLQDILVENLDVVFCGINPGQKSAEIGHHFGHPTNHFWGCLHESGFTTERLPPEEDHTLPGRFSLGLTNLVDRATAEQNELSLDERAASVPTLLTKVARYRPRMLCFIGLGIAKVVQTQLRPSVRGKGAKVEKFKEGLQGYKMVHTSSPNTQQETLFYALPCTSGRVVQPQRAGKVELFKHLKTILDQLKRSELDTDHMYIVSPPEKT</sequence>
<accession>A0A9P6CGV0</accession>